<evidence type="ECO:0000256" key="2">
    <source>
        <dbReference type="ARBA" id="ARBA00012438"/>
    </source>
</evidence>
<dbReference type="PANTHER" id="PTHR41523">
    <property type="entry name" value="TWO-COMPONENT SYSTEM SENSOR PROTEIN"/>
    <property type="match status" value="1"/>
</dbReference>
<dbReference type="SMART" id="SM00091">
    <property type="entry name" value="PAS"/>
    <property type="match status" value="2"/>
</dbReference>
<dbReference type="SMART" id="SM00387">
    <property type="entry name" value="HATPase_c"/>
    <property type="match status" value="1"/>
</dbReference>
<evidence type="ECO:0000256" key="7">
    <source>
        <dbReference type="ARBA" id="ARBA00022840"/>
    </source>
</evidence>
<dbReference type="EC" id="2.7.13.3" evidence="2"/>
<dbReference type="RefSeq" id="WP_284386474.1">
    <property type="nucleotide sequence ID" value="NZ_BSNK01000001.1"/>
</dbReference>
<evidence type="ECO:0000256" key="3">
    <source>
        <dbReference type="ARBA" id="ARBA00022553"/>
    </source>
</evidence>
<name>A0ABQ5V5S1_9PROT</name>
<dbReference type="SUPFAM" id="SSF55785">
    <property type="entry name" value="PYP-like sensor domain (PAS domain)"/>
    <property type="match status" value="2"/>
</dbReference>
<gene>
    <name evidence="9" type="ORF">GCM10007853_00670</name>
</gene>
<dbReference type="Pfam" id="PF08448">
    <property type="entry name" value="PAS_4"/>
    <property type="match status" value="2"/>
</dbReference>
<keyword evidence="7" id="KW-0067">ATP-binding</keyword>
<comment type="caution">
    <text evidence="9">The sequence shown here is derived from an EMBL/GenBank/DDBJ whole genome shotgun (WGS) entry which is preliminary data.</text>
</comment>
<reference evidence="9" key="2">
    <citation type="submission" date="2023-01" db="EMBL/GenBank/DDBJ databases">
        <title>Draft genome sequence of Algimonas ampicilliniresistens strain NBRC 108219.</title>
        <authorList>
            <person name="Sun Q."/>
            <person name="Mori K."/>
        </authorList>
    </citation>
    <scope>NUCLEOTIDE SEQUENCE</scope>
    <source>
        <strain evidence="9">NBRC 108219</strain>
    </source>
</reference>
<dbReference type="InterPro" id="IPR005467">
    <property type="entry name" value="His_kinase_dom"/>
</dbReference>
<proteinExistence type="predicted"/>
<keyword evidence="3" id="KW-0597">Phosphoprotein</keyword>
<keyword evidence="6" id="KW-0418">Kinase</keyword>
<evidence type="ECO:0000259" key="8">
    <source>
        <dbReference type="PROSITE" id="PS50109"/>
    </source>
</evidence>
<dbReference type="Proteomes" id="UP001161391">
    <property type="component" value="Unassembled WGS sequence"/>
</dbReference>
<dbReference type="PANTHER" id="PTHR41523:SF8">
    <property type="entry name" value="ETHYLENE RESPONSE SENSOR PROTEIN"/>
    <property type="match status" value="1"/>
</dbReference>
<protein>
    <recommendedName>
        <fullName evidence="2">histidine kinase</fullName>
        <ecNumber evidence="2">2.7.13.3</ecNumber>
    </recommendedName>
</protein>
<keyword evidence="10" id="KW-1185">Reference proteome</keyword>
<evidence type="ECO:0000256" key="5">
    <source>
        <dbReference type="ARBA" id="ARBA00022741"/>
    </source>
</evidence>
<dbReference type="InterPro" id="IPR000014">
    <property type="entry name" value="PAS"/>
</dbReference>
<evidence type="ECO:0000256" key="4">
    <source>
        <dbReference type="ARBA" id="ARBA00022679"/>
    </source>
</evidence>
<dbReference type="Gene3D" id="3.30.565.10">
    <property type="entry name" value="Histidine kinase-like ATPase, C-terminal domain"/>
    <property type="match status" value="1"/>
</dbReference>
<keyword evidence="5" id="KW-0547">Nucleotide-binding</keyword>
<dbReference type="Gene3D" id="3.30.450.20">
    <property type="entry name" value="PAS domain"/>
    <property type="match status" value="2"/>
</dbReference>
<dbReference type="CDD" id="cd00130">
    <property type="entry name" value="PAS"/>
    <property type="match status" value="2"/>
</dbReference>
<feature type="domain" description="Histidine kinase" evidence="8">
    <location>
        <begin position="273"/>
        <end position="466"/>
    </location>
</feature>
<reference evidence="9" key="1">
    <citation type="journal article" date="2014" name="Int. J. Syst. Evol. Microbiol.">
        <title>Complete genome of a new Firmicutes species belonging to the dominant human colonic microbiota ('Ruminococcus bicirculans') reveals two chromosomes and a selective capacity to utilize plant glucans.</title>
        <authorList>
            <consortium name="NISC Comparative Sequencing Program"/>
            <person name="Wegmann U."/>
            <person name="Louis P."/>
            <person name="Goesmann A."/>
            <person name="Henrissat B."/>
            <person name="Duncan S.H."/>
            <person name="Flint H.J."/>
        </authorList>
    </citation>
    <scope>NUCLEOTIDE SEQUENCE</scope>
    <source>
        <strain evidence="9">NBRC 108219</strain>
    </source>
</reference>
<dbReference type="Pfam" id="PF13581">
    <property type="entry name" value="HATPase_c_2"/>
    <property type="match status" value="1"/>
</dbReference>
<organism evidence="9 10">
    <name type="scientific">Algimonas ampicilliniresistens</name>
    <dbReference type="NCBI Taxonomy" id="1298735"/>
    <lineage>
        <taxon>Bacteria</taxon>
        <taxon>Pseudomonadati</taxon>
        <taxon>Pseudomonadota</taxon>
        <taxon>Alphaproteobacteria</taxon>
        <taxon>Maricaulales</taxon>
        <taxon>Robiginitomaculaceae</taxon>
        <taxon>Algimonas</taxon>
    </lineage>
</organism>
<dbReference type="Pfam" id="PF07568">
    <property type="entry name" value="HisKA_2"/>
    <property type="match status" value="1"/>
</dbReference>
<dbReference type="SUPFAM" id="SSF55874">
    <property type="entry name" value="ATPase domain of HSP90 chaperone/DNA topoisomerase II/histidine kinase"/>
    <property type="match status" value="1"/>
</dbReference>
<dbReference type="EMBL" id="BSNK01000001">
    <property type="protein sequence ID" value="GLQ22193.1"/>
    <property type="molecule type" value="Genomic_DNA"/>
</dbReference>
<dbReference type="InterPro" id="IPR013656">
    <property type="entry name" value="PAS_4"/>
</dbReference>
<sequence length="466" mass="52233">MNERVIELIDAEEIVATLRESLLVLDIDLVVEYANDRFFETFHVSREATIGRPLKDLGNGQWNIPALLDPLNTIIEKNESIEEHKVDHVFEDIGRRVMRLNARKTVRRGNGSKRILVAIEDITETELMAHELDRQKRIMTGMVQTLREPMLVLDGDLRIIEASRAFYQTFLVEPDDTIGEKLWDLGNGQWAVPELIHLLTSVIPTQSEVVDYEVSHTFPEIGHKTILLNARKIYRKGNGTKTLLLAMQDITERKAAEQAREHALELSNTLLEELNHRVMNNLAMVGAIVGAERSKMTDKECRTAFERMRARITSLGLLYKTLSRTGAVAEVDSQKYLEGVLSNLLESSSETREIDIAVTTDVAAMPLSTAIAVPLGLIVNELATNSLKYAFKDRETGELGVSLKQEDDNLVLEIWDDGVGIDPSARVDSGLGQRLIDSFSDQLKAETRLESGDEGTRTTLIFSGNE</sequence>
<dbReference type="InterPro" id="IPR035965">
    <property type="entry name" value="PAS-like_dom_sf"/>
</dbReference>
<evidence type="ECO:0000313" key="9">
    <source>
        <dbReference type="EMBL" id="GLQ22193.1"/>
    </source>
</evidence>
<dbReference type="PROSITE" id="PS50109">
    <property type="entry name" value="HIS_KIN"/>
    <property type="match status" value="1"/>
</dbReference>
<accession>A0ABQ5V5S1</accession>
<evidence type="ECO:0000256" key="6">
    <source>
        <dbReference type="ARBA" id="ARBA00022777"/>
    </source>
</evidence>
<dbReference type="InterPro" id="IPR036890">
    <property type="entry name" value="HATPase_C_sf"/>
</dbReference>
<dbReference type="InterPro" id="IPR011495">
    <property type="entry name" value="Sig_transdc_His_kin_sub2_dim/P"/>
</dbReference>
<evidence type="ECO:0000256" key="1">
    <source>
        <dbReference type="ARBA" id="ARBA00000085"/>
    </source>
</evidence>
<dbReference type="InterPro" id="IPR003594">
    <property type="entry name" value="HATPase_dom"/>
</dbReference>
<keyword evidence="4" id="KW-0808">Transferase</keyword>
<evidence type="ECO:0000313" key="10">
    <source>
        <dbReference type="Proteomes" id="UP001161391"/>
    </source>
</evidence>
<comment type="catalytic activity">
    <reaction evidence="1">
        <text>ATP + protein L-histidine = ADP + protein N-phospho-L-histidine.</text>
        <dbReference type="EC" id="2.7.13.3"/>
    </reaction>
</comment>